<protein>
    <submittedName>
        <fullName evidence="1">Uncharacterized protein</fullName>
    </submittedName>
</protein>
<name>A0ABQ8T4W5_PERAM</name>
<sequence length="88" mass="10023">MASLCEGGNEPAGSLKAILMDWSSYPRHRYRDNDPHFMQFELLCKHKEGRFHCCYIPVNALCKAKRTVFANPNRKTIGYAAIVPFGCE</sequence>
<gene>
    <name evidence="1" type="ORF">ANN_11392</name>
</gene>
<evidence type="ECO:0000313" key="1">
    <source>
        <dbReference type="EMBL" id="KAJ4441536.1"/>
    </source>
</evidence>
<dbReference type="EMBL" id="JAJSOF020000015">
    <property type="protein sequence ID" value="KAJ4441536.1"/>
    <property type="molecule type" value="Genomic_DNA"/>
</dbReference>
<organism evidence="1 2">
    <name type="scientific">Periplaneta americana</name>
    <name type="common">American cockroach</name>
    <name type="synonym">Blatta americana</name>
    <dbReference type="NCBI Taxonomy" id="6978"/>
    <lineage>
        <taxon>Eukaryota</taxon>
        <taxon>Metazoa</taxon>
        <taxon>Ecdysozoa</taxon>
        <taxon>Arthropoda</taxon>
        <taxon>Hexapoda</taxon>
        <taxon>Insecta</taxon>
        <taxon>Pterygota</taxon>
        <taxon>Neoptera</taxon>
        <taxon>Polyneoptera</taxon>
        <taxon>Dictyoptera</taxon>
        <taxon>Blattodea</taxon>
        <taxon>Blattoidea</taxon>
        <taxon>Blattidae</taxon>
        <taxon>Blattinae</taxon>
        <taxon>Periplaneta</taxon>
    </lineage>
</organism>
<keyword evidence="2" id="KW-1185">Reference proteome</keyword>
<comment type="caution">
    <text evidence="1">The sequence shown here is derived from an EMBL/GenBank/DDBJ whole genome shotgun (WGS) entry which is preliminary data.</text>
</comment>
<evidence type="ECO:0000313" key="2">
    <source>
        <dbReference type="Proteomes" id="UP001148838"/>
    </source>
</evidence>
<proteinExistence type="predicted"/>
<accession>A0ABQ8T4W5</accession>
<dbReference type="Proteomes" id="UP001148838">
    <property type="component" value="Unassembled WGS sequence"/>
</dbReference>
<reference evidence="1 2" key="1">
    <citation type="journal article" date="2022" name="Allergy">
        <title>Genome assembly and annotation of Periplaneta americana reveal a comprehensive cockroach allergen profile.</title>
        <authorList>
            <person name="Wang L."/>
            <person name="Xiong Q."/>
            <person name="Saelim N."/>
            <person name="Wang L."/>
            <person name="Nong W."/>
            <person name="Wan A.T."/>
            <person name="Shi M."/>
            <person name="Liu X."/>
            <person name="Cao Q."/>
            <person name="Hui J.H.L."/>
            <person name="Sookrung N."/>
            <person name="Leung T.F."/>
            <person name="Tungtrongchitr A."/>
            <person name="Tsui S.K.W."/>
        </authorList>
    </citation>
    <scope>NUCLEOTIDE SEQUENCE [LARGE SCALE GENOMIC DNA]</scope>
    <source>
        <strain evidence="1">PWHHKU_190912</strain>
    </source>
</reference>